<keyword evidence="3" id="KW-1185">Reference proteome</keyword>
<feature type="domain" description="DinB-like" evidence="1">
    <location>
        <begin position="27"/>
        <end position="154"/>
    </location>
</feature>
<dbReference type="RefSeq" id="WP_163950732.1">
    <property type="nucleotide sequence ID" value="NZ_JAAFZH010000007.1"/>
</dbReference>
<dbReference type="Gene3D" id="1.20.120.450">
    <property type="entry name" value="dinb family like domain"/>
    <property type="match status" value="1"/>
</dbReference>
<evidence type="ECO:0000313" key="3">
    <source>
        <dbReference type="Proteomes" id="UP000474175"/>
    </source>
</evidence>
<protein>
    <submittedName>
        <fullName evidence="2">DinB family protein</fullName>
    </submittedName>
</protein>
<proteinExistence type="predicted"/>
<name>A0A6L9L7A3_9BACT</name>
<sequence length="164" mass="18510">MLTGQDTKSISISTTKLQTYLKQVPLALQAITDEEWADKRPGKWSRKEQVGHLIDSALNNLKRFTDAQASDSAYVVQRYEQDHLVRVNQYQALPVAHLLSLWISLNQQILYVVGAIPETTLARPVVIDPAHESAYTLGWLIDDYVRHLEHHLLTLLPGGLSSDQ</sequence>
<dbReference type="Pfam" id="PF12867">
    <property type="entry name" value="DinB_2"/>
    <property type="match status" value="1"/>
</dbReference>
<organism evidence="2 3">
    <name type="scientific">Spirosoma terrae</name>
    <dbReference type="NCBI Taxonomy" id="1968276"/>
    <lineage>
        <taxon>Bacteria</taxon>
        <taxon>Pseudomonadati</taxon>
        <taxon>Bacteroidota</taxon>
        <taxon>Cytophagia</taxon>
        <taxon>Cytophagales</taxon>
        <taxon>Cytophagaceae</taxon>
        <taxon>Spirosoma</taxon>
    </lineage>
</organism>
<gene>
    <name evidence="2" type="ORF">GK108_16515</name>
</gene>
<dbReference type="SUPFAM" id="SSF109854">
    <property type="entry name" value="DinB/YfiT-like putative metalloenzymes"/>
    <property type="match status" value="1"/>
</dbReference>
<evidence type="ECO:0000259" key="1">
    <source>
        <dbReference type="Pfam" id="PF12867"/>
    </source>
</evidence>
<evidence type="ECO:0000313" key="2">
    <source>
        <dbReference type="EMBL" id="NDU96486.1"/>
    </source>
</evidence>
<dbReference type="Proteomes" id="UP000474175">
    <property type="component" value="Unassembled WGS sequence"/>
</dbReference>
<dbReference type="EMBL" id="JAAFZH010000007">
    <property type="protein sequence ID" value="NDU96486.1"/>
    <property type="molecule type" value="Genomic_DNA"/>
</dbReference>
<comment type="caution">
    <text evidence="2">The sequence shown here is derived from an EMBL/GenBank/DDBJ whole genome shotgun (WGS) entry which is preliminary data.</text>
</comment>
<dbReference type="InterPro" id="IPR024775">
    <property type="entry name" value="DinB-like"/>
</dbReference>
<dbReference type="AlphaFoldDB" id="A0A6L9L7A3"/>
<dbReference type="InterPro" id="IPR034660">
    <property type="entry name" value="DinB/YfiT-like"/>
</dbReference>
<accession>A0A6L9L7A3</accession>
<reference evidence="2 3" key="1">
    <citation type="submission" date="2020-02" db="EMBL/GenBank/DDBJ databases">
        <title>Draft genome sequence of two Spirosoma agri KCTC 52727 and Spirosoma terrae KCTC 52035.</title>
        <authorList>
            <person name="Rojas J."/>
            <person name="Ambika Manirajan B."/>
            <person name="Suarez C."/>
            <person name="Ratering S."/>
            <person name="Schnell S."/>
        </authorList>
    </citation>
    <scope>NUCLEOTIDE SEQUENCE [LARGE SCALE GENOMIC DNA]</scope>
    <source>
        <strain evidence="2 3">KCTC 52035</strain>
    </source>
</reference>